<reference evidence="2" key="1">
    <citation type="journal article" date="2006" name="PLoS Biol.">
        <title>Macronuclear genome sequence of the ciliate Tetrahymena thermophila, a model eukaryote.</title>
        <authorList>
            <person name="Eisen J.A."/>
            <person name="Coyne R.S."/>
            <person name="Wu M."/>
            <person name="Wu D."/>
            <person name="Thiagarajan M."/>
            <person name="Wortman J.R."/>
            <person name="Badger J.H."/>
            <person name="Ren Q."/>
            <person name="Amedeo P."/>
            <person name="Jones K.M."/>
            <person name="Tallon L.J."/>
            <person name="Delcher A.L."/>
            <person name="Salzberg S.L."/>
            <person name="Silva J.C."/>
            <person name="Haas B.J."/>
            <person name="Majoros W.H."/>
            <person name="Farzad M."/>
            <person name="Carlton J.M."/>
            <person name="Smith R.K. Jr."/>
            <person name="Garg J."/>
            <person name="Pearlman R.E."/>
            <person name="Karrer K.M."/>
            <person name="Sun L."/>
            <person name="Manning G."/>
            <person name="Elde N.C."/>
            <person name="Turkewitz A.P."/>
            <person name="Asai D.J."/>
            <person name="Wilkes D.E."/>
            <person name="Wang Y."/>
            <person name="Cai H."/>
            <person name="Collins K."/>
            <person name="Stewart B.A."/>
            <person name="Lee S.R."/>
            <person name="Wilamowska K."/>
            <person name="Weinberg Z."/>
            <person name="Ruzzo W.L."/>
            <person name="Wloga D."/>
            <person name="Gaertig J."/>
            <person name="Frankel J."/>
            <person name="Tsao C.-C."/>
            <person name="Gorovsky M.A."/>
            <person name="Keeling P.J."/>
            <person name="Waller R.F."/>
            <person name="Patron N.J."/>
            <person name="Cherry J.M."/>
            <person name="Stover N.A."/>
            <person name="Krieger C.J."/>
            <person name="del Toro C."/>
            <person name="Ryder H.F."/>
            <person name="Williamson S.C."/>
            <person name="Barbeau R.A."/>
            <person name="Hamilton E.P."/>
            <person name="Orias E."/>
        </authorList>
    </citation>
    <scope>NUCLEOTIDE SEQUENCE [LARGE SCALE GENOMIC DNA]</scope>
    <source>
        <strain evidence="2">SB210</strain>
    </source>
</reference>
<name>W7XE93_TETTS</name>
<sequence length="62" mass="7061">MIISQNINCCVRIVSSSSLVEINRDLSNRGRRAFSIKHYKTKLIEQASVWLSEIVCLTFSSD</sequence>
<organism evidence="1 2">
    <name type="scientific">Tetrahymena thermophila (strain SB210)</name>
    <dbReference type="NCBI Taxonomy" id="312017"/>
    <lineage>
        <taxon>Eukaryota</taxon>
        <taxon>Sar</taxon>
        <taxon>Alveolata</taxon>
        <taxon>Ciliophora</taxon>
        <taxon>Intramacronucleata</taxon>
        <taxon>Oligohymenophorea</taxon>
        <taxon>Hymenostomatida</taxon>
        <taxon>Tetrahymenina</taxon>
        <taxon>Tetrahymenidae</taxon>
        <taxon>Tetrahymena</taxon>
    </lineage>
</organism>
<dbReference type="Proteomes" id="UP000009168">
    <property type="component" value="Unassembled WGS sequence"/>
</dbReference>
<evidence type="ECO:0000313" key="1">
    <source>
        <dbReference type="EMBL" id="EWS74883.1"/>
    </source>
</evidence>
<dbReference type="KEGG" id="tet:TTHERM_000035703"/>
<dbReference type="EMBL" id="GG662720">
    <property type="protein sequence ID" value="EWS74883.1"/>
    <property type="molecule type" value="Genomic_DNA"/>
</dbReference>
<keyword evidence="2" id="KW-1185">Reference proteome</keyword>
<protein>
    <submittedName>
        <fullName evidence="1">Uncharacterized protein</fullName>
    </submittedName>
</protein>
<gene>
    <name evidence="1" type="ORF">TTHERM_000035703</name>
</gene>
<dbReference type="RefSeq" id="XP_012652596.1">
    <property type="nucleotide sequence ID" value="XM_012797142.1"/>
</dbReference>
<evidence type="ECO:0000313" key="2">
    <source>
        <dbReference type="Proteomes" id="UP000009168"/>
    </source>
</evidence>
<proteinExistence type="predicted"/>
<dbReference type="AlphaFoldDB" id="W7XE93"/>
<dbReference type="GeneID" id="24436923"/>
<dbReference type="InParanoid" id="W7XE93"/>
<accession>W7XE93</accession>